<keyword evidence="4" id="KW-0067">ATP-binding</keyword>
<name>A0A0L0CYQ1_PLAFA</name>
<dbReference type="AlphaFoldDB" id="A0A0L0CYQ1"/>
<reference evidence="8" key="1">
    <citation type="submission" date="2015-07" db="EMBL/GenBank/DDBJ databases">
        <title>Annotation of Plasmodium falciparum RAJ116.</title>
        <authorList>
            <consortium name="The Broad Institute Genome Sequencing Platform"/>
            <person name="Volkman S.K."/>
            <person name="Neafsey D.E."/>
            <person name="Dash A.P."/>
            <person name="Chitnis C.E."/>
            <person name="Hartl D.L."/>
            <person name="Young S.K."/>
            <person name="Zeng Q."/>
            <person name="Koehrsen M."/>
            <person name="Alvarado L."/>
            <person name="Berlin A."/>
            <person name="Borenstein D."/>
            <person name="Chapman S.B."/>
            <person name="Chen Z."/>
            <person name="Engels R."/>
            <person name="Freedman E."/>
            <person name="Gellesch M."/>
            <person name="Goldberg J."/>
            <person name="Griggs A."/>
            <person name="Gujja S."/>
            <person name="Heilman E.R."/>
            <person name="Heiman D.I."/>
            <person name="Howarth C."/>
            <person name="Jen D."/>
            <person name="Larson L."/>
            <person name="Mehta T."/>
            <person name="Neiman D."/>
            <person name="Park D."/>
            <person name="Pearson M."/>
            <person name="Roberts A."/>
            <person name="Saif S."/>
            <person name="Shea T."/>
            <person name="Shenoy N."/>
            <person name="Sisk P."/>
            <person name="Stolte C."/>
            <person name="Sykes S."/>
            <person name="Walk T."/>
            <person name="White J."/>
            <person name="Yandava C."/>
            <person name="Haas B."/>
            <person name="Henn M.R."/>
            <person name="Nusbaum C."/>
            <person name="Birren B."/>
        </authorList>
    </citation>
    <scope>NUCLEOTIDE SEQUENCE [LARGE SCALE GENOMIC DNA]</scope>
    <source>
        <strain evidence="8">RAJ116</strain>
    </source>
</reference>
<evidence type="ECO:0000259" key="6">
    <source>
        <dbReference type="Pfam" id="PF00580"/>
    </source>
</evidence>
<keyword evidence="5" id="KW-0812">Transmembrane</keyword>
<dbReference type="EMBL" id="GG664583">
    <property type="protein sequence ID" value="KNC37575.1"/>
    <property type="molecule type" value="Genomic_DNA"/>
</dbReference>
<sequence length="272" mass="31600">MNEDEVGKNICSASVEMKKKKSKSTYILKNILFNNFSEEQQRIIEIPMNVNLCIIACPESGKTSTLTARIIKSIIEEKQSIVCITFTNYAASDLKDKIMKKINCLIDICVDNKINQKLFNNKNNKINFSLKNKCTLNNKMNKSIFKVLNTVMFIGTIHSFCRYILYKYKGTFKILTDFINTNIIKLAFNNFYYSMMSKTKVTRLVRKNCDPDKINTHNNDDIFIIKNDYIINKNKNDYIILIIMITLIIMIILLIMTILNNYDNINNDGNIK</sequence>
<gene>
    <name evidence="7" type="ORF">PFLG_02574</name>
</gene>
<dbReference type="GO" id="GO:0005524">
    <property type="term" value="F:ATP binding"/>
    <property type="evidence" value="ECO:0007669"/>
    <property type="project" value="UniProtKB-KW"/>
</dbReference>
<proteinExistence type="predicted"/>
<evidence type="ECO:0000256" key="2">
    <source>
        <dbReference type="ARBA" id="ARBA00022801"/>
    </source>
</evidence>
<organism evidence="7 8">
    <name type="scientific">Plasmodium falciparum RAJ116</name>
    <dbReference type="NCBI Taxonomy" id="580058"/>
    <lineage>
        <taxon>Eukaryota</taxon>
        <taxon>Sar</taxon>
        <taxon>Alveolata</taxon>
        <taxon>Apicomplexa</taxon>
        <taxon>Aconoidasida</taxon>
        <taxon>Haemosporida</taxon>
        <taxon>Plasmodiidae</taxon>
        <taxon>Plasmodium</taxon>
        <taxon>Plasmodium (Laverania)</taxon>
    </lineage>
</organism>
<reference evidence="8" key="2">
    <citation type="submission" date="2015-07" db="EMBL/GenBank/DDBJ databases">
        <title>The genome sequence of Plasmodium falciparum RAJ116.</title>
        <authorList>
            <consortium name="The Broad Institute Genome Sequencing Platform"/>
            <person name="Volkman S.K."/>
            <person name="Neafsey D.E."/>
            <person name="Dash A.P."/>
            <person name="Chitnis C.E."/>
            <person name="Hartl D.L."/>
            <person name="Young S.K."/>
            <person name="Kodira C.D."/>
            <person name="Zeng Q."/>
            <person name="Koehrsen M."/>
            <person name="Godfrey P."/>
            <person name="Alvarado L."/>
            <person name="Berlin A."/>
            <person name="Borenstein D."/>
            <person name="Chen Z."/>
            <person name="Engels R."/>
            <person name="Freedman E."/>
            <person name="Gellesch M."/>
            <person name="Goldberg J."/>
            <person name="Griggs A."/>
            <person name="Gujja S."/>
            <person name="Heiman D."/>
            <person name="Hepburn T."/>
            <person name="Howarth C."/>
            <person name="Jen D."/>
            <person name="Larson L."/>
            <person name="Lewis B."/>
            <person name="Mehta T."/>
            <person name="Park D."/>
            <person name="Pearson M."/>
            <person name="Roberts A."/>
            <person name="Saif S."/>
            <person name="Shea T."/>
            <person name="Shenoy N."/>
            <person name="Sisk P."/>
            <person name="Stolte C."/>
            <person name="Sykes S."/>
            <person name="Walk T."/>
            <person name="White J."/>
            <person name="Yandava C."/>
            <person name="Wirth D.F."/>
            <person name="Nusbaum C."/>
            <person name="Birren B."/>
        </authorList>
    </citation>
    <scope>NUCLEOTIDE SEQUENCE [LARGE SCALE GENOMIC DNA]</scope>
    <source>
        <strain evidence="8">RAJ116</strain>
    </source>
</reference>
<dbReference type="InterPro" id="IPR027417">
    <property type="entry name" value="P-loop_NTPase"/>
</dbReference>
<dbReference type="PANTHER" id="PTHR11070">
    <property type="entry name" value="UVRD / RECB / PCRA DNA HELICASE FAMILY MEMBER"/>
    <property type="match status" value="1"/>
</dbReference>
<keyword evidence="3 7" id="KW-0347">Helicase</keyword>
<dbReference type="GO" id="GO:0043138">
    <property type="term" value="F:3'-5' DNA helicase activity"/>
    <property type="evidence" value="ECO:0007669"/>
    <property type="project" value="TreeGrafter"/>
</dbReference>
<dbReference type="GO" id="GO:0000725">
    <property type="term" value="P:recombinational repair"/>
    <property type="evidence" value="ECO:0007669"/>
    <property type="project" value="TreeGrafter"/>
</dbReference>
<protein>
    <submittedName>
        <fullName evidence="7">Helicase</fullName>
    </submittedName>
</protein>
<dbReference type="GO" id="GO:0016787">
    <property type="term" value="F:hydrolase activity"/>
    <property type="evidence" value="ECO:0007669"/>
    <property type="project" value="UniProtKB-KW"/>
</dbReference>
<evidence type="ECO:0000313" key="7">
    <source>
        <dbReference type="EMBL" id="KNC37575.1"/>
    </source>
</evidence>
<dbReference type="Gene3D" id="3.40.50.300">
    <property type="entry name" value="P-loop containing nucleotide triphosphate hydrolases"/>
    <property type="match status" value="1"/>
</dbReference>
<evidence type="ECO:0000256" key="4">
    <source>
        <dbReference type="ARBA" id="ARBA00022840"/>
    </source>
</evidence>
<evidence type="ECO:0000256" key="1">
    <source>
        <dbReference type="ARBA" id="ARBA00022741"/>
    </source>
</evidence>
<accession>A0A0L0CYQ1</accession>
<evidence type="ECO:0000256" key="3">
    <source>
        <dbReference type="ARBA" id="ARBA00022806"/>
    </source>
</evidence>
<keyword evidence="1" id="KW-0547">Nucleotide-binding</keyword>
<evidence type="ECO:0000256" key="5">
    <source>
        <dbReference type="SAM" id="Phobius"/>
    </source>
</evidence>
<dbReference type="SUPFAM" id="SSF52540">
    <property type="entry name" value="P-loop containing nucleoside triphosphate hydrolases"/>
    <property type="match status" value="1"/>
</dbReference>
<dbReference type="GO" id="GO:0005634">
    <property type="term" value="C:nucleus"/>
    <property type="evidence" value="ECO:0007669"/>
    <property type="project" value="TreeGrafter"/>
</dbReference>
<dbReference type="InterPro" id="IPR000212">
    <property type="entry name" value="DNA_helicase_UvrD/REP"/>
</dbReference>
<feature type="domain" description="UvrD-like helicase ATP-binding" evidence="6">
    <location>
        <begin position="38"/>
        <end position="216"/>
    </location>
</feature>
<dbReference type="Proteomes" id="UP000054566">
    <property type="component" value="Unassembled WGS sequence"/>
</dbReference>
<dbReference type="PANTHER" id="PTHR11070:SF2">
    <property type="entry name" value="ATP-DEPENDENT DNA HELICASE SRS2"/>
    <property type="match status" value="1"/>
</dbReference>
<feature type="transmembrane region" description="Helical" evidence="5">
    <location>
        <begin position="144"/>
        <end position="165"/>
    </location>
</feature>
<feature type="transmembrane region" description="Helical" evidence="5">
    <location>
        <begin position="238"/>
        <end position="259"/>
    </location>
</feature>
<dbReference type="InterPro" id="IPR014016">
    <property type="entry name" value="UvrD-like_ATP-bd"/>
</dbReference>
<evidence type="ECO:0000313" key="8">
    <source>
        <dbReference type="Proteomes" id="UP000054566"/>
    </source>
</evidence>
<keyword evidence="5" id="KW-0472">Membrane</keyword>
<dbReference type="Pfam" id="PF00580">
    <property type="entry name" value="UvrD-helicase"/>
    <property type="match status" value="1"/>
</dbReference>
<keyword evidence="5" id="KW-1133">Transmembrane helix</keyword>
<dbReference type="GO" id="GO:0003677">
    <property type="term" value="F:DNA binding"/>
    <property type="evidence" value="ECO:0007669"/>
    <property type="project" value="InterPro"/>
</dbReference>
<keyword evidence="2" id="KW-0378">Hydrolase</keyword>